<keyword evidence="1" id="KW-0472">Membrane</keyword>
<keyword evidence="3" id="KW-1185">Reference proteome</keyword>
<feature type="transmembrane region" description="Helical" evidence="1">
    <location>
        <begin position="226"/>
        <end position="246"/>
    </location>
</feature>
<sequence>MGLYIEVIRTAFKQSFAYRLNTYISTITSVFSLVVLVNIWSSLFHNQSMVKGIQLPDMINYIIVSALIGSLIDSSIHTKIGTKVVDGSLSLDFIKPMNFKFYMFAEQLGDNLFRLLFNTIPACLLVALIWGFHPPTQPYQIIFFIISLINGLILCYYFNFILGLFVFYLDSPFFIDWVSAALFQLFAGAFVPLWFYPTFLYNISMYLPFRLFTFEPISIFVGKTDFSGSLSVIGLQFLWIAVFVAVEKMLWNNAHKIVDIHGG</sequence>
<gene>
    <name evidence="2" type="ORF">MJB10_12575</name>
</gene>
<dbReference type="RefSeq" id="WP_314805309.1">
    <property type="nucleotide sequence ID" value="NZ_CP130319.1"/>
</dbReference>
<dbReference type="Pfam" id="PF06182">
    <property type="entry name" value="ABC2_membrane_6"/>
    <property type="match status" value="1"/>
</dbReference>
<reference evidence="2" key="1">
    <citation type="submission" date="2022-02" db="EMBL/GenBank/DDBJ databases">
        <title>Paenibacillus sp. MBLB1832 Whole Genome Shotgun Sequencing.</title>
        <authorList>
            <person name="Hwang C.Y."/>
            <person name="Cho E.-S."/>
            <person name="Seo M.-J."/>
        </authorList>
    </citation>
    <scope>NUCLEOTIDE SEQUENCE</scope>
    <source>
        <strain evidence="2">MBLB1832</strain>
    </source>
</reference>
<evidence type="ECO:0000313" key="3">
    <source>
        <dbReference type="Proteomes" id="UP001304650"/>
    </source>
</evidence>
<dbReference type="AlphaFoldDB" id="A0AA96RPP8"/>
<dbReference type="Proteomes" id="UP001304650">
    <property type="component" value="Chromosome"/>
</dbReference>
<accession>A0AA96RPP8</accession>
<proteinExistence type="predicted"/>
<feature type="transmembrane region" description="Helical" evidence="1">
    <location>
        <begin position="181"/>
        <end position="206"/>
    </location>
</feature>
<feature type="transmembrane region" description="Helical" evidence="1">
    <location>
        <begin position="112"/>
        <end position="133"/>
    </location>
</feature>
<feature type="transmembrane region" description="Helical" evidence="1">
    <location>
        <begin position="53"/>
        <end position="72"/>
    </location>
</feature>
<feature type="transmembrane region" description="Helical" evidence="1">
    <location>
        <begin position="139"/>
        <end position="169"/>
    </location>
</feature>
<dbReference type="KEGG" id="proo:MJB10_12575"/>
<feature type="transmembrane region" description="Helical" evidence="1">
    <location>
        <begin position="20"/>
        <end position="41"/>
    </location>
</feature>
<protein>
    <submittedName>
        <fullName evidence="2">ABC-2 family transporter protein</fullName>
    </submittedName>
</protein>
<keyword evidence="1" id="KW-0812">Transmembrane</keyword>
<dbReference type="InterPro" id="IPR010390">
    <property type="entry name" value="ABC-2_transporter-like"/>
</dbReference>
<dbReference type="PANTHER" id="PTHR36832">
    <property type="entry name" value="SLR1174 PROTEIN-RELATED"/>
    <property type="match status" value="1"/>
</dbReference>
<dbReference type="PANTHER" id="PTHR36832:SF1">
    <property type="entry name" value="SLR1174 PROTEIN"/>
    <property type="match status" value="1"/>
</dbReference>
<name>A0AA96RPP8_9BACL</name>
<keyword evidence="1" id="KW-1133">Transmembrane helix</keyword>
<evidence type="ECO:0000313" key="2">
    <source>
        <dbReference type="EMBL" id="WNR46882.1"/>
    </source>
</evidence>
<organism evidence="2 3">
    <name type="scientific">Paenibacillus roseopurpureus</name>
    <dbReference type="NCBI Taxonomy" id="2918901"/>
    <lineage>
        <taxon>Bacteria</taxon>
        <taxon>Bacillati</taxon>
        <taxon>Bacillota</taxon>
        <taxon>Bacilli</taxon>
        <taxon>Bacillales</taxon>
        <taxon>Paenibacillaceae</taxon>
        <taxon>Paenibacillus</taxon>
    </lineage>
</organism>
<dbReference type="EMBL" id="CP130319">
    <property type="protein sequence ID" value="WNR46882.1"/>
    <property type="molecule type" value="Genomic_DNA"/>
</dbReference>
<evidence type="ECO:0000256" key="1">
    <source>
        <dbReference type="SAM" id="Phobius"/>
    </source>
</evidence>